<dbReference type="PANTHER" id="PTHR13137:SF6">
    <property type="entry name" value="SUCCINATE DEHYDROGENASE ASSEMBLY FACTOR 3, MITOCHONDRIAL"/>
    <property type="match status" value="1"/>
</dbReference>
<keyword evidence="3" id="KW-0809">Transit peptide</keyword>
<keyword evidence="9" id="KW-1185">Reference proteome</keyword>
<dbReference type="GO" id="GO:0034553">
    <property type="term" value="P:mitochondrial respiratory chain complex II assembly"/>
    <property type="evidence" value="ECO:0007669"/>
    <property type="project" value="UniProtKB-UniRule"/>
</dbReference>
<dbReference type="eggNOG" id="KOG4100">
    <property type="taxonomic scope" value="Eukaryota"/>
</dbReference>
<dbReference type="InterPro" id="IPR008381">
    <property type="entry name" value="SDHAF3/Sdh7"/>
</dbReference>
<feature type="compositionally biased region" description="Low complexity" evidence="7">
    <location>
        <begin position="165"/>
        <end position="181"/>
    </location>
</feature>
<reference evidence="8 9" key="1">
    <citation type="journal article" date="2010" name="Plant Cell">
        <title>The Chlorella variabilis NC64A genome reveals adaptation to photosymbiosis, coevolution with viruses, and cryptic sex.</title>
        <authorList>
            <person name="Blanc G."/>
            <person name="Duncan G."/>
            <person name="Agarkova I."/>
            <person name="Borodovsky M."/>
            <person name="Gurnon J."/>
            <person name="Kuo A."/>
            <person name="Lindquist E."/>
            <person name="Lucas S."/>
            <person name="Pangilinan J."/>
            <person name="Polle J."/>
            <person name="Salamov A."/>
            <person name="Terry A."/>
            <person name="Yamada T."/>
            <person name="Dunigan D.D."/>
            <person name="Grigoriev I.V."/>
            <person name="Claverie J.M."/>
            <person name="Van Etten J.L."/>
        </authorList>
    </citation>
    <scope>NUCLEOTIDE SEQUENCE [LARGE SCALE GENOMIC DNA]</scope>
    <source>
        <strain evidence="8 9">NC64A</strain>
    </source>
</reference>
<dbReference type="Pfam" id="PF13233">
    <property type="entry name" value="Complex1_LYR_2"/>
    <property type="match status" value="1"/>
</dbReference>
<evidence type="ECO:0000313" key="9">
    <source>
        <dbReference type="Proteomes" id="UP000008141"/>
    </source>
</evidence>
<dbReference type="Proteomes" id="UP000008141">
    <property type="component" value="Unassembled WGS sequence"/>
</dbReference>
<evidence type="ECO:0000256" key="5">
    <source>
        <dbReference type="ARBA" id="ARBA00023186"/>
    </source>
</evidence>
<feature type="region of interest" description="Disordered" evidence="7">
    <location>
        <begin position="82"/>
        <end position="113"/>
    </location>
</feature>
<dbReference type="STRING" id="554065.E1ZQZ6"/>
<evidence type="ECO:0000256" key="1">
    <source>
        <dbReference type="ARBA" id="ARBA00004305"/>
    </source>
</evidence>
<dbReference type="KEGG" id="cvr:CHLNCDRAFT_139794"/>
<comment type="similarity">
    <text evidence="2 6">Belongs to the complex I LYR family. SDHAF3 subfamily.</text>
</comment>
<keyword evidence="4 6" id="KW-0496">Mitochondrion</keyword>
<feature type="compositionally biased region" description="Low complexity" evidence="7">
    <location>
        <begin position="102"/>
        <end position="113"/>
    </location>
</feature>
<dbReference type="GO" id="GO:0005759">
    <property type="term" value="C:mitochondrial matrix"/>
    <property type="evidence" value="ECO:0007669"/>
    <property type="project" value="UniProtKB-SubCell"/>
</dbReference>
<evidence type="ECO:0000256" key="6">
    <source>
        <dbReference type="RuleBase" id="RU368039"/>
    </source>
</evidence>
<evidence type="ECO:0000313" key="8">
    <source>
        <dbReference type="EMBL" id="EFN51875.1"/>
    </source>
</evidence>
<feature type="region of interest" description="Disordered" evidence="7">
    <location>
        <begin position="159"/>
        <end position="181"/>
    </location>
</feature>
<dbReference type="OrthoDB" id="514213at2759"/>
<organism evidence="9">
    <name type="scientific">Chlorella variabilis</name>
    <name type="common">Green alga</name>
    <dbReference type="NCBI Taxonomy" id="554065"/>
    <lineage>
        <taxon>Eukaryota</taxon>
        <taxon>Viridiplantae</taxon>
        <taxon>Chlorophyta</taxon>
        <taxon>core chlorophytes</taxon>
        <taxon>Trebouxiophyceae</taxon>
        <taxon>Chlorellales</taxon>
        <taxon>Chlorellaceae</taxon>
        <taxon>Chlorella clade</taxon>
        <taxon>Chlorella</taxon>
    </lineage>
</organism>
<protein>
    <recommendedName>
        <fullName evidence="6">Succinate dehydrogenase assembly factor 3</fullName>
        <shortName evidence="6">SDH assembly factor 3</shortName>
        <shortName evidence="6">SDHAF3</shortName>
    </recommendedName>
</protein>
<dbReference type="RefSeq" id="XP_005843977.1">
    <property type="nucleotide sequence ID" value="XM_005843915.1"/>
</dbReference>
<dbReference type="EMBL" id="GL433860">
    <property type="protein sequence ID" value="EFN51875.1"/>
    <property type="molecule type" value="Genomic_DNA"/>
</dbReference>
<evidence type="ECO:0000256" key="4">
    <source>
        <dbReference type="ARBA" id="ARBA00023128"/>
    </source>
</evidence>
<dbReference type="GO" id="GO:0006105">
    <property type="term" value="P:succinate metabolic process"/>
    <property type="evidence" value="ECO:0007669"/>
    <property type="project" value="TreeGrafter"/>
</dbReference>
<dbReference type="GO" id="GO:0005758">
    <property type="term" value="C:mitochondrial intermembrane space"/>
    <property type="evidence" value="ECO:0007669"/>
    <property type="project" value="TreeGrafter"/>
</dbReference>
<dbReference type="CDD" id="cd20270">
    <property type="entry name" value="Complex1_LYR_SDHAF3_LYRM10"/>
    <property type="match status" value="1"/>
</dbReference>
<dbReference type="AlphaFoldDB" id="E1ZQZ6"/>
<evidence type="ECO:0000256" key="7">
    <source>
        <dbReference type="SAM" id="MobiDB-lite"/>
    </source>
</evidence>
<dbReference type="InParanoid" id="E1ZQZ6"/>
<evidence type="ECO:0000256" key="3">
    <source>
        <dbReference type="ARBA" id="ARBA00022946"/>
    </source>
</evidence>
<sequence>MTSPAAVGGTEGAAALLSLLRSILRLHRGRLPPPMRGMGDAYVLSEFRRHLKAQTTEEQWRVFATEWQRYAAMLGGTADQQATMAGGALPEQQPAGAGGSGSAYPQQQQQQEGNLASITAAIAGGSRDMTEQLLEQLNPDQRRQLIRLQQEALAVGVEMLGKRGSSGSASSGEAGGSEPQR</sequence>
<proteinExistence type="inferred from homology"/>
<name>E1ZQZ6_CHLVA</name>
<comment type="subunit">
    <text evidence="6">Interacts with the iron-sulfur protein subunit within the SDH catalytic dimer.</text>
</comment>
<comment type="subcellular location">
    <subcellularLocation>
        <location evidence="1 6">Mitochondrion matrix</location>
    </subcellularLocation>
</comment>
<accession>E1ZQZ6</accession>
<dbReference type="GeneID" id="17351213"/>
<keyword evidence="5 6" id="KW-0143">Chaperone</keyword>
<gene>
    <name evidence="8" type="ORF">CHLNCDRAFT_139794</name>
</gene>
<dbReference type="PANTHER" id="PTHR13137">
    <property type="entry name" value="DC11 ACN9 HOMOLOG"/>
    <property type="match status" value="1"/>
</dbReference>
<evidence type="ECO:0000256" key="2">
    <source>
        <dbReference type="ARBA" id="ARBA00006020"/>
    </source>
</evidence>
<comment type="function">
    <text evidence="6">Plays an essential role in the assembly of succinate dehydrogenase (SDH), an enzyme complex (also referred to as respiratory complex II) that is a component of both the tricarboxylic acid (TCA) cycle and the mitochondrial electron transport chain, and which couples the oxidation of succinate to fumarate with the reduction of ubiquinone (coenzyme Q) to ubiquinol. Promotes maturation of the iron-sulfur protein subunit of the SDH catalytic dimer, protecting it from the deleterious effects of oxidants. May act together with SDHAF1.</text>
</comment>